<protein>
    <recommendedName>
        <fullName evidence="8">IPO4/5-like TPR repeats domain-containing protein</fullName>
    </recommendedName>
</protein>
<dbReference type="InterPro" id="IPR011989">
    <property type="entry name" value="ARM-like"/>
</dbReference>
<dbReference type="InterPro" id="IPR040122">
    <property type="entry name" value="Importin_beta"/>
</dbReference>
<keyword evidence="3" id="KW-0813">Transport</keyword>
<evidence type="ECO:0000256" key="3">
    <source>
        <dbReference type="ARBA" id="ARBA00022448"/>
    </source>
</evidence>
<dbReference type="GO" id="GO:0005737">
    <property type="term" value="C:cytoplasm"/>
    <property type="evidence" value="ECO:0007669"/>
    <property type="project" value="UniProtKB-SubCell"/>
</dbReference>
<evidence type="ECO:0000256" key="4">
    <source>
        <dbReference type="ARBA" id="ARBA00022490"/>
    </source>
</evidence>
<dbReference type="Pfam" id="PF18808">
    <property type="entry name" value="Importin_rep_4"/>
    <property type="match status" value="1"/>
</dbReference>
<dbReference type="Gene3D" id="1.25.10.10">
    <property type="entry name" value="Leucine-rich Repeat Variant"/>
    <property type="match status" value="1"/>
</dbReference>
<dbReference type="InterPro" id="IPR016024">
    <property type="entry name" value="ARM-type_fold"/>
</dbReference>
<dbReference type="InterPro" id="IPR041653">
    <property type="entry name" value="Importin_rep_4"/>
</dbReference>
<evidence type="ECO:0000256" key="5">
    <source>
        <dbReference type="ARBA" id="ARBA00022737"/>
    </source>
</evidence>
<comment type="caution">
    <text evidence="9">The sequence shown here is derived from an EMBL/GenBank/DDBJ whole genome shotgun (WGS) entry which is preliminary data.</text>
</comment>
<evidence type="ECO:0000256" key="7">
    <source>
        <dbReference type="ARBA" id="ARBA00023242"/>
    </source>
</evidence>
<dbReference type="GO" id="GO:0006606">
    <property type="term" value="P:protein import into nucleus"/>
    <property type="evidence" value="ECO:0007669"/>
    <property type="project" value="InterPro"/>
</dbReference>
<comment type="subcellular location">
    <subcellularLocation>
        <location evidence="2">Cytoplasm</location>
    </subcellularLocation>
    <subcellularLocation>
        <location evidence="1">Nucleus</location>
    </subcellularLocation>
</comment>
<evidence type="ECO:0000256" key="6">
    <source>
        <dbReference type="ARBA" id="ARBA00022927"/>
    </source>
</evidence>
<dbReference type="Proteomes" id="UP001415857">
    <property type="component" value="Unassembled WGS sequence"/>
</dbReference>
<keyword evidence="4" id="KW-0963">Cytoplasm</keyword>
<keyword evidence="10" id="KW-1185">Reference proteome</keyword>
<dbReference type="SUPFAM" id="SSF48371">
    <property type="entry name" value="ARM repeat"/>
    <property type="match status" value="1"/>
</dbReference>
<dbReference type="InterPro" id="IPR057672">
    <property type="entry name" value="TPR_IPO4/5"/>
</dbReference>
<proteinExistence type="predicted"/>
<name>A0AAP0NG74_LIQFO</name>
<dbReference type="AlphaFoldDB" id="A0AAP0NG74"/>
<keyword evidence="7" id="KW-0539">Nucleus</keyword>
<feature type="domain" description="IPO4/5-like TPR repeats" evidence="8">
    <location>
        <begin position="124"/>
        <end position="280"/>
    </location>
</feature>
<keyword evidence="5" id="KW-0677">Repeat</keyword>
<gene>
    <name evidence="9" type="ORF">L1049_001963</name>
</gene>
<organism evidence="9 10">
    <name type="scientific">Liquidambar formosana</name>
    <name type="common">Formosan gum</name>
    <dbReference type="NCBI Taxonomy" id="63359"/>
    <lineage>
        <taxon>Eukaryota</taxon>
        <taxon>Viridiplantae</taxon>
        <taxon>Streptophyta</taxon>
        <taxon>Embryophyta</taxon>
        <taxon>Tracheophyta</taxon>
        <taxon>Spermatophyta</taxon>
        <taxon>Magnoliopsida</taxon>
        <taxon>eudicotyledons</taxon>
        <taxon>Gunneridae</taxon>
        <taxon>Pentapetalae</taxon>
        <taxon>Saxifragales</taxon>
        <taxon>Altingiaceae</taxon>
        <taxon>Liquidambar</taxon>
    </lineage>
</organism>
<reference evidence="9 10" key="1">
    <citation type="journal article" date="2024" name="Plant J.">
        <title>Genome sequences and population genomics reveal climatic adaptation and genomic divergence between two closely related sweetgum species.</title>
        <authorList>
            <person name="Xu W.Q."/>
            <person name="Ren C.Q."/>
            <person name="Zhang X.Y."/>
            <person name="Comes H.P."/>
            <person name="Liu X.H."/>
            <person name="Li Y.G."/>
            <person name="Kettle C.J."/>
            <person name="Jalonen R."/>
            <person name="Gaisberger H."/>
            <person name="Ma Y.Z."/>
            <person name="Qiu Y.X."/>
        </authorList>
    </citation>
    <scope>NUCLEOTIDE SEQUENCE [LARGE SCALE GENOMIC DNA]</scope>
    <source>
        <strain evidence="9">Hangzhou</strain>
    </source>
</reference>
<evidence type="ECO:0000256" key="1">
    <source>
        <dbReference type="ARBA" id="ARBA00004123"/>
    </source>
</evidence>
<evidence type="ECO:0000313" key="10">
    <source>
        <dbReference type="Proteomes" id="UP001415857"/>
    </source>
</evidence>
<evidence type="ECO:0000256" key="2">
    <source>
        <dbReference type="ARBA" id="ARBA00004496"/>
    </source>
</evidence>
<dbReference type="EMBL" id="JBBPBK010000013">
    <property type="protein sequence ID" value="KAK9271601.1"/>
    <property type="molecule type" value="Genomic_DNA"/>
</dbReference>
<keyword evidence="6" id="KW-0653">Protein transport</keyword>
<dbReference type="GO" id="GO:0005634">
    <property type="term" value="C:nucleus"/>
    <property type="evidence" value="ECO:0007669"/>
    <property type="project" value="UniProtKB-SubCell"/>
</dbReference>
<sequence>MESRSSSEKRLRDEAFMLLTYKDPLSLATLVSHLTSPNNAQRSQAEMLFNCCKKEFADALCLTLARLLKDGPTTETRIRTVNLLRTILTHPESRIWPNLSEDVQTKLRSRFLAFYQHEISKPISKTLCRLVSEIATQIYEDGEEWPELLDFLLRSVQSDSHKVQESALLVFADFPECGQLLIVNVLMPHVHTLYSTFLNRFASPSLSVRIAAYGAAIGLTHLFIYSEVPDRFQQLLLGMMASLSQMLLCHEDYAQQGLEQLIVLVMREPQILRPRLRIVVDGMLKIAEDQRWKQKTKQYAVEFLIILAEARYQAPKMMRTLPRQYIVRLISIPVNILSFIEDDPAWHDVRNEEGVNAGKSIIYDNGMEWLSRLFNRPGWKYYCAHCFGVVTSILQCSRLAKASCGNYYPFCNCKGMLEGMFRAVPFYLCLAK</sequence>
<evidence type="ECO:0000259" key="8">
    <source>
        <dbReference type="Pfam" id="PF25780"/>
    </source>
</evidence>
<dbReference type="Pfam" id="PF25780">
    <property type="entry name" value="TPR_IPO5"/>
    <property type="match status" value="1"/>
</dbReference>
<accession>A0AAP0NG74</accession>
<evidence type="ECO:0000313" key="9">
    <source>
        <dbReference type="EMBL" id="KAK9271601.1"/>
    </source>
</evidence>
<dbReference type="PANTHER" id="PTHR10527">
    <property type="entry name" value="IMPORTIN BETA"/>
    <property type="match status" value="1"/>
</dbReference>